<gene>
    <name evidence="2" type="ORF">EGD98_01440</name>
</gene>
<protein>
    <submittedName>
        <fullName evidence="2">Sensor protein</fullName>
    </submittedName>
</protein>
<dbReference type="AlphaFoldDB" id="A0A8J7YFA5"/>
<accession>A0A8J7YFA5</accession>
<comment type="caution">
    <text evidence="2">The sequence shown here is derived from an EMBL/GenBank/DDBJ whole genome shotgun (WGS) entry which is preliminary data.</text>
</comment>
<evidence type="ECO:0000313" key="3">
    <source>
        <dbReference type="Proteomes" id="UP000783863"/>
    </source>
</evidence>
<evidence type="ECO:0000259" key="1">
    <source>
        <dbReference type="Pfam" id="PF10069"/>
    </source>
</evidence>
<dbReference type="InterPro" id="IPR019278">
    <property type="entry name" value="DICT_dom"/>
</dbReference>
<reference evidence="2" key="1">
    <citation type="submission" date="2021-06" db="EMBL/GenBank/DDBJ databases">
        <title>Halomicroarcula sp. F24A a new haloarchaeum isolated from saline soil.</title>
        <authorList>
            <person name="Duran-Viseras A."/>
            <person name="Sanchez-Porro C."/>
            <person name="Ventosa A."/>
        </authorList>
    </citation>
    <scope>NUCLEOTIDE SEQUENCE</scope>
    <source>
        <strain evidence="2">F24A</strain>
    </source>
</reference>
<name>A0A8J7YFA5_9EURY</name>
<dbReference type="RefSeq" id="WP_220586566.1">
    <property type="nucleotide sequence ID" value="NZ_RKLQ01000001.1"/>
</dbReference>
<keyword evidence="3" id="KW-1185">Reference proteome</keyword>
<feature type="domain" description="DICT" evidence="1">
    <location>
        <begin position="108"/>
        <end position="212"/>
    </location>
</feature>
<proteinExistence type="predicted"/>
<dbReference type="Proteomes" id="UP000783863">
    <property type="component" value="Unassembled WGS sequence"/>
</dbReference>
<evidence type="ECO:0000313" key="2">
    <source>
        <dbReference type="EMBL" id="MBX0302326.1"/>
    </source>
</evidence>
<organism evidence="2 3">
    <name type="scientific">Haloarcula salinisoli</name>
    <dbReference type="NCBI Taxonomy" id="2487746"/>
    <lineage>
        <taxon>Archaea</taxon>
        <taxon>Methanobacteriati</taxon>
        <taxon>Methanobacteriota</taxon>
        <taxon>Stenosarchaea group</taxon>
        <taxon>Halobacteria</taxon>
        <taxon>Halobacteriales</taxon>
        <taxon>Haloarculaceae</taxon>
        <taxon>Haloarcula</taxon>
    </lineage>
</organism>
<dbReference type="Pfam" id="PF10069">
    <property type="entry name" value="DICT"/>
    <property type="match status" value="1"/>
</dbReference>
<sequence>MEALSDQLEAIESRRKTLDVYTDKAATVAELAAQFSTRNVQVIQNEYAVGADTEFMVVRNAEGDPQGALGVEQFRTLIAPDIHPPWERSGTEADLADLFDFLDSTLFTSFSRRQMLAVSREIEERAWRVDTGVLYVGFQNATAVDAQAAVYNRFARRSAVGLQLFIEDEFDGRLDGSIDVVSGGGEEIGRFWFLLFDGGGADQSKCGLLAEEREPGRFYGFWTYRPGIVDEIIDYLRATYGVQ</sequence>
<dbReference type="EMBL" id="RKLQ01000001">
    <property type="protein sequence ID" value="MBX0302326.1"/>
    <property type="molecule type" value="Genomic_DNA"/>
</dbReference>
<dbReference type="InterPro" id="IPR016954">
    <property type="entry name" value="Uncharacterised_Vng0742h"/>
</dbReference>
<dbReference type="PIRSF" id="PIRSF030471">
    <property type="entry name" value="STR_Vng0742h_prd"/>
    <property type="match status" value="1"/>
</dbReference>